<organism evidence="3 4">
    <name type="scientific">Emiliania huxleyi (strain CCMP1516)</name>
    <dbReference type="NCBI Taxonomy" id="280463"/>
    <lineage>
        <taxon>Eukaryota</taxon>
        <taxon>Haptista</taxon>
        <taxon>Haptophyta</taxon>
        <taxon>Prymnesiophyceae</taxon>
        <taxon>Isochrysidales</taxon>
        <taxon>Noelaerhabdaceae</taxon>
        <taxon>Emiliania</taxon>
    </lineage>
</organism>
<dbReference type="InterPro" id="IPR055313">
    <property type="entry name" value="Temptin-like"/>
</dbReference>
<dbReference type="Pfam" id="PF24784">
    <property type="entry name" value="Temptin_C"/>
    <property type="match status" value="1"/>
</dbReference>
<dbReference type="Proteomes" id="UP000013827">
    <property type="component" value="Unassembled WGS sequence"/>
</dbReference>
<dbReference type="AlphaFoldDB" id="A0A0D3K218"/>
<dbReference type="EnsemblProtists" id="EOD29803">
    <property type="protein sequence ID" value="EOD29803"/>
    <property type="gene ID" value="EMIHUDRAFT_233560"/>
</dbReference>
<dbReference type="PANTHER" id="PTHR34737:SF2">
    <property type="entry name" value="EF-HAND DOMAIN-CONTAINING PROTEIN"/>
    <property type="match status" value="1"/>
</dbReference>
<evidence type="ECO:0000256" key="1">
    <source>
        <dbReference type="SAM" id="MobiDB-lite"/>
    </source>
</evidence>
<reference evidence="4" key="1">
    <citation type="journal article" date="2013" name="Nature">
        <title>Pan genome of the phytoplankton Emiliania underpins its global distribution.</title>
        <authorList>
            <person name="Read B.A."/>
            <person name="Kegel J."/>
            <person name="Klute M.J."/>
            <person name="Kuo A."/>
            <person name="Lefebvre S.C."/>
            <person name="Maumus F."/>
            <person name="Mayer C."/>
            <person name="Miller J."/>
            <person name="Monier A."/>
            <person name="Salamov A."/>
            <person name="Young J."/>
            <person name="Aguilar M."/>
            <person name="Claverie J.M."/>
            <person name="Frickenhaus S."/>
            <person name="Gonzalez K."/>
            <person name="Herman E.K."/>
            <person name="Lin Y.C."/>
            <person name="Napier J."/>
            <person name="Ogata H."/>
            <person name="Sarno A.F."/>
            <person name="Shmutz J."/>
            <person name="Schroeder D."/>
            <person name="de Vargas C."/>
            <person name="Verret F."/>
            <person name="von Dassow P."/>
            <person name="Valentin K."/>
            <person name="Van de Peer Y."/>
            <person name="Wheeler G."/>
            <person name="Dacks J.B."/>
            <person name="Delwiche C.F."/>
            <person name="Dyhrman S.T."/>
            <person name="Glockner G."/>
            <person name="John U."/>
            <person name="Richards T."/>
            <person name="Worden A.Z."/>
            <person name="Zhang X."/>
            <person name="Grigoriev I.V."/>
            <person name="Allen A.E."/>
            <person name="Bidle K."/>
            <person name="Borodovsky M."/>
            <person name="Bowler C."/>
            <person name="Brownlee C."/>
            <person name="Cock J.M."/>
            <person name="Elias M."/>
            <person name="Gladyshev V.N."/>
            <person name="Groth M."/>
            <person name="Guda C."/>
            <person name="Hadaegh A."/>
            <person name="Iglesias-Rodriguez M.D."/>
            <person name="Jenkins J."/>
            <person name="Jones B.M."/>
            <person name="Lawson T."/>
            <person name="Leese F."/>
            <person name="Lindquist E."/>
            <person name="Lobanov A."/>
            <person name="Lomsadze A."/>
            <person name="Malik S.B."/>
            <person name="Marsh M.E."/>
            <person name="Mackinder L."/>
            <person name="Mock T."/>
            <person name="Mueller-Roeber B."/>
            <person name="Pagarete A."/>
            <person name="Parker M."/>
            <person name="Probert I."/>
            <person name="Quesneville H."/>
            <person name="Raines C."/>
            <person name="Rensing S.A."/>
            <person name="Riano-Pachon D.M."/>
            <person name="Richier S."/>
            <person name="Rokitta S."/>
            <person name="Shiraiwa Y."/>
            <person name="Soanes D.M."/>
            <person name="van der Giezen M."/>
            <person name="Wahlund T.M."/>
            <person name="Williams B."/>
            <person name="Wilson W."/>
            <person name="Wolfe G."/>
            <person name="Wurch L.L."/>
        </authorList>
    </citation>
    <scope>NUCLEOTIDE SEQUENCE</scope>
</reference>
<dbReference type="RefSeq" id="XP_005782232.1">
    <property type="nucleotide sequence ID" value="XM_005782175.1"/>
</dbReference>
<feature type="region of interest" description="Disordered" evidence="1">
    <location>
        <begin position="61"/>
        <end position="81"/>
    </location>
</feature>
<evidence type="ECO:0000313" key="4">
    <source>
        <dbReference type="Proteomes" id="UP000013827"/>
    </source>
</evidence>
<sequence>MLLLAGAPHFLAYSYYQNDVPNGHINGKDTGHCCGSTSFRWALYNTDRQWTKELCEADADGDGQSNGLELGDPAPPALCYS</sequence>
<evidence type="ECO:0000259" key="2">
    <source>
        <dbReference type="Pfam" id="PF24784"/>
    </source>
</evidence>
<dbReference type="PaxDb" id="2903-EOD29803"/>
<dbReference type="KEGG" id="ehx:EMIHUDRAFT_233560"/>
<reference evidence="3" key="2">
    <citation type="submission" date="2024-10" db="UniProtKB">
        <authorList>
            <consortium name="EnsemblProtists"/>
        </authorList>
    </citation>
    <scope>IDENTIFICATION</scope>
</reference>
<feature type="domain" description="Temptin Cys/Cys disulfide" evidence="2">
    <location>
        <begin position="12"/>
        <end position="74"/>
    </location>
</feature>
<dbReference type="PANTHER" id="PTHR34737">
    <property type="entry name" value="EF-HAND DOMAIN-CONTAINING PROTEIN"/>
    <property type="match status" value="1"/>
</dbReference>
<dbReference type="GeneID" id="17275077"/>
<evidence type="ECO:0000313" key="3">
    <source>
        <dbReference type="EnsemblProtists" id="EOD29803"/>
    </source>
</evidence>
<keyword evidence="4" id="KW-1185">Reference proteome</keyword>
<dbReference type="HOGENOM" id="CLU_2578897_0_0_1"/>
<protein>
    <recommendedName>
        <fullName evidence="2">Temptin Cys/Cys disulfide domain-containing protein</fullName>
    </recommendedName>
</protein>
<proteinExistence type="predicted"/>
<accession>A0A0D3K218</accession>
<dbReference type="InterPro" id="IPR057626">
    <property type="entry name" value="S-S_Temptin"/>
</dbReference>
<name>A0A0D3K218_EMIH1</name>